<evidence type="ECO:0000256" key="3">
    <source>
        <dbReference type="ARBA" id="ARBA00022989"/>
    </source>
</evidence>
<keyword evidence="7" id="KW-1185">Reference proteome</keyword>
<feature type="transmembrane region" description="Helical" evidence="5">
    <location>
        <begin position="426"/>
        <end position="449"/>
    </location>
</feature>
<evidence type="ECO:0000313" key="6">
    <source>
        <dbReference type="EMBL" id="KAF7374847.1"/>
    </source>
</evidence>
<dbReference type="Gene3D" id="1.20.1250.20">
    <property type="entry name" value="MFS general substrate transporter like domains"/>
    <property type="match status" value="1"/>
</dbReference>
<dbReference type="OrthoDB" id="3026777at2759"/>
<evidence type="ECO:0000256" key="5">
    <source>
        <dbReference type="SAM" id="Phobius"/>
    </source>
</evidence>
<comment type="caution">
    <text evidence="6">The sequence shown here is derived from an EMBL/GenBank/DDBJ whole genome shotgun (WGS) entry which is preliminary data.</text>
</comment>
<organism evidence="6 7">
    <name type="scientific">Mycena sanguinolenta</name>
    <dbReference type="NCBI Taxonomy" id="230812"/>
    <lineage>
        <taxon>Eukaryota</taxon>
        <taxon>Fungi</taxon>
        <taxon>Dikarya</taxon>
        <taxon>Basidiomycota</taxon>
        <taxon>Agaricomycotina</taxon>
        <taxon>Agaricomycetes</taxon>
        <taxon>Agaricomycetidae</taxon>
        <taxon>Agaricales</taxon>
        <taxon>Marasmiineae</taxon>
        <taxon>Mycenaceae</taxon>
        <taxon>Mycena</taxon>
    </lineage>
</organism>
<feature type="transmembrane region" description="Helical" evidence="5">
    <location>
        <begin position="276"/>
        <end position="295"/>
    </location>
</feature>
<accession>A0A8H7DIT9</accession>
<dbReference type="PANTHER" id="PTHR23507">
    <property type="entry name" value="ZGC:174356"/>
    <property type="match status" value="1"/>
</dbReference>
<dbReference type="SUPFAM" id="SSF103473">
    <property type="entry name" value="MFS general substrate transporter"/>
    <property type="match status" value="1"/>
</dbReference>
<dbReference type="InterPro" id="IPR036259">
    <property type="entry name" value="MFS_trans_sf"/>
</dbReference>
<name>A0A8H7DIT9_9AGAR</name>
<feature type="transmembrane region" description="Helical" evidence="5">
    <location>
        <begin position="315"/>
        <end position="339"/>
    </location>
</feature>
<feature type="transmembrane region" description="Helical" evidence="5">
    <location>
        <begin position="195"/>
        <end position="214"/>
    </location>
</feature>
<dbReference type="GO" id="GO:0022857">
    <property type="term" value="F:transmembrane transporter activity"/>
    <property type="evidence" value="ECO:0007669"/>
    <property type="project" value="TreeGrafter"/>
</dbReference>
<dbReference type="EMBL" id="JACAZH010000002">
    <property type="protein sequence ID" value="KAF7374847.1"/>
    <property type="molecule type" value="Genomic_DNA"/>
</dbReference>
<reference evidence="6" key="1">
    <citation type="submission" date="2020-05" db="EMBL/GenBank/DDBJ databases">
        <title>Mycena genomes resolve the evolution of fungal bioluminescence.</title>
        <authorList>
            <person name="Tsai I.J."/>
        </authorList>
    </citation>
    <scope>NUCLEOTIDE SEQUENCE</scope>
    <source>
        <strain evidence="6">160909Yilan</strain>
    </source>
</reference>
<keyword evidence="2 5" id="KW-0812">Transmembrane</keyword>
<feature type="transmembrane region" description="Helical" evidence="5">
    <location>
        <begin position="389"/>
        <end position="414"/>
    </location>
</feature>
<feature type="transmembrane region" description="Helical" evidence="5">
    <location>
        <begin position="220"/>
        <end position="238"/>
    </location>
</feature>
<dbReference type="GO" id="GO:0016020">
    <property type="term" value="C:membrane"/>
    <property type="evidence" value="ECO:0007669"/>
    <property type="project" value="UniProtKB-SubCell"/>
</dbReference>
<evidence type="ECO:0000313" key="7">
    <source>
        <dbReference type="Proteomes" id="UP000623467"/>
    </source>
</evidence>
<sequence>MDGETSPLVTPTPTIYSNDSDSYYVSESQDPRASFSWLIPVAAMSSLADALTTLSRQSFFRQHACEQIGGSPTAPDPSLLQPGGFNYWSDDFLLSIKFSLVGLVESPWGYAREEVSVNCLGSWLNGPMYTLSNLIFALIASNPALDSLAQPCIFVGLLVEGLLGGAATLQGAIHAYAADVSPAGSWSGMFSVLQGLLVLCSILGSWIGLGATFFSPFFPFSISAGLGAINLAFIVFFLPESLPDDFQAERPAKLTLKDVRTSVYSNMTIFASSHRLIFYGLALFIYSLTLKVELFELLVISRKDLPSPTPFSAGFFFTLSLLAKMATFFGLFPALLYLLKRRTSLSLATSTKQYFTSVLRIDGSAARYSALVDFLSQLIIIVLPTSPSAIFFLLFLMAPLTLGMKPALYALIAVSSELLGDAPKRGALFGAISVVGMYLMYVTAYTSFWQQSVKAGFVLTAALLAIVCVFLWPGHGGRGESAARLVARDNIAERIRIVISDDTVRHGQDLLDPATFSPVYRRHREGASRGTLRLVTLTRPTPANLERCMY</sequence>
<comment type="subcellular location">
    <subcellularLocation>
        <location evidence="1">Membrane</location>
        <topology evidence="1">Multi-pass membrane protein</topology>
    </subcellularLocation>
</comment>
<keyword evidence="4 5" id="KW-0472">Membrane</keyword>
<dbReference type="PANTHER" id="PTHR23507:SF1">
    <property type="entry name" value="FI18259P1-RELATED"/>
    <property type="match status" value="1"/>
</dbReference>
<proteinExistence type="predicted"/>
<feature type="transmembrane region" description="Helical" evidence="5">
    <location>
        <begin position="455"/>
        <end position="474"/>
    </location>
</feature>
<protein>
    <recommendedName>
        <fullName evidence="8">Major facilitator superfamily domain-containing protein</fullName>
    </recommendedName>
</protein>
<dbReference type="Proteomes" id="UP000623467">
    <property type="component" value="Unassembled WGS sequence"/>
</dbReference>
<evidence type="ECO:0000256" key="1">
    <source>
        <dbReference type="ARBA" id="ARBA00004141"/>
    </source>
</evidence>
<dbReference type="AlphaFoldDB" id="A0A8H7DIT9"/>
<evidence type="ECO:0008006" key="8">
    <source>
        <dbReference type="Google" id="ProtNLM"/>
    </source>
</evidence>
<evidence type="ECO:0000256" key="2">
    <source>
        <dbReference type="ARBA" id="ARBA00022692"/>
    </source>
</evidence>
<keyword evidence="3 5" id="KW-1133">Transmembrane helix</keyword>
<gene>
    <name evidence="6" type="ORF">MSAN_00370700</name>
</gene>
<evidence type="ECO:0000256" key="4">
    <source>
        <dbReference type="ARBA" id="ARBA00023136"/>
    </source>
</evidence>